<gene>
    <name evidence="5" type="ORF">BOTBODRAFT_552120</name>
</gene>
<dbReference type="AlphaFoldDB" id="A0A067MRE0"/>
<evidence type="ECO:0000313" key="5">
    <source>
        <dbReference type="EMBL" id="KDQ18164.1"/>
    </source>
</evidence>
<evidence type="ECO:0000256" key="1">
    <source>
        <dbReference type="ARBA" id="ARBA00008861"/>
    </source>
</evidence>
<dbReference type="InterPro" id="IPR013024">
    <property type="entry name" value="GGCT-like"/>
</dbReference>
<dbReference type="InterPro" id="IPR009288">
    <property type="entry name" value="AIG2-like_dom"/>
</dbReference>
<evidence type="ECO:0000259" key="4">
    <source>
        <dbReference type="Pfam" id="PF06094"/>
    </source>
</evidence>
<dbReference type="InterPro" id="IPR036568">
    <property type="entry name" value="GGCT-like_sf"/>
</dbReference>
<keyword evidence="6" id="KW-1185">Reference proteome</keyword>
<dbReference type="GO" id="GO:0016740">
    <property type="term" value="F:transferase activity"/>
    <property type="evidence" value="ECO:0007669"/>
    <property type="project" value="UniProtKB-KW"/>
</dbReference>
<comment type="similarity">
    <text evidence="1">Belongs to the gamma-glutamylcyclotransferase family.</text>
</comment>
<dbReference type="PANTHER" id="PTHR31544">
    <property type="entry name" value="AIG2-LIKE PROTEIN D"/>
    <property type="match status" value="1"/>
</dbReference>
<organism evidence="5 6">
    <name type="scientific">Botryobasidium botryosum (strain FD-172 SS1)</name>
    <dbReference type="NCBI Taxonomy" id="930990"/>
    <lineage>
        <taxon>Eukaryota</taxon>
        <taxon>Fungi</taxon>
        <taxon>Dikarya</taxon>
        <taxon>Basidiomycota</taxon>
        <taxon>Agaricomycotina</taxon>
        <taxon>Agaricomycetes</taxon>
        <taxon>Cantharellales</taxon>
        <taxon>Botryobasidiaceae</taxon>
        <taxon>Botryobasidium</taxon>
    </lineage>
</organism>
<dbReference type="OrthoDB" id="1044435at2759"/>
<dbReference type="Gene3D" id="3.10.490.10">
    <property type="entry name" value="Gamma-glutamyl cyclotransferase-like"/>
    <property type="match status" value="1"/>
</dbReference>
<dbReference type="HOGENOM" id="CLU_093936_1_0_1"/>
<keyword evidence="2" id="KW-0808">Transferase</keyword>
<dbReference type="InterPro" id="IPR045038">
    <property type="entry name" value="AIG2-like"/>
</dbReference>
<evidence type="ECO:0000256" key="2">
    <source>
        <dbReference type="ARBA" id="ARBA00022679"/>
    </source>
</evidence>
<dbReference type="PANTHER" id="PTHR31544:SF2">
    <property type="entry name" value="AIG2-LIKE PROTEIN D"/>
    <property type="match status" value="1"/>
</dbReference>
<evidence type="ECO:0000313" key="6">
    <source>
        <dbReference type="Proteomes" id="UP000027195"/>
    </source>
</evidence>
<feature type="domain" description="Gamma-glutamylcyclotransferase AIG2-like" evidence="4">
    <location>
        <begin position="11"/>
        <end position="113"/>
    </location>
</feature>
<protein>
    <recommendedName>
        <fullName evidence="3">Putative gamma-glutamylcyclotransferase</fullName>
    </recommendedName>
</protein>
<dbReference type="Proteomes" id="UP000027195">
    <property type="component" value="Unassembled WGS sequence"/>
</dbReference>
<reference evidence="6" key="1">
    <citation type="journal article" date="2014" name="Proc. Natl. Acad. Sci. U.S.A.">
        <title>Extensive sampling of basidiomycete genomes demonstrates inadequacy of the white-rot/brown-rot paradigm for wood decay fungi.</title>
        <authorList>
            <person name="Riley R."/>
            <person name="Salamov A.A."/>
            <person name="Brown D.W."/>
            <person name="Nagy L.G."/>
            <person name="Floudas D."/>
            <person name="Held B.W."/>
            <person name="Levasseur A."/>
            <person name="Lombard V."/>
            <person name="Morin E."/>
            <person name="Otillar R."/>
            <person name="Lindquist E.A."/>
            <person name="Sun H."/>
            <person name="LaButti K.M."/>
            <person name="Schmutz J."/>
            <person name="Jabbour D."/>
            <person name="Luo H."/>
            <person name="Baker S.E."/>
            <person name="Pisabarro A.G."/>
            <person name="Walton J.D."/>
            <person name="Blanchette R.A."/>
            <person name="Henrissat B."/>
            <person name="Martin F."/>
            <person name="Cullen D."/>
            <person name="Hibbett D.S."/>
            <person name="Grigoriev I.V."/>
        </authorList>
    </citation>
    <scope>NUCLEOTIDE SEQUENCE [LARGE SCALE GENOMIC DNA]</scope>
    <source>
        <strain evidence="6">FD-172 SS1</strain>
    </source>
</reference>
<dbReference type="InParanoid" id="A0A067MRE0"/>
<accession>A0A067MRE0</accession>
<dbReference type="Pfam" id="PF06094">
    <property type="entry name" value="GGACT"/>
    <property type="match status" value="1"/>
</dbReference>
<sequence length="182" mass="20764">MENAAPPAPPVFFYGTLMHPGILKRIIGSKGNHLRICGAILPGYSRRQVQGASYPAIIPWPAALKLFGDSEGIPHEEQCVRGILVYGVTHDDEELLDYFESRMFHRERITVHALGPPQSLNDWENSPESHVALPNSNVTMEEGLKMPSCEAETYVWRDNTNWLSSHYWSYDVFLKEKLRIWI</sequence>
<evidence type="ECO:0000256" key="3">
    <source>
        <dbReference type="ARBA" id="ARBA00030602"/>
    </source>
</evidence>
<proteinExistence type="inferred from homology"/>
<dbReference type="EMBL" id="KL198022">
    <property type="protein sequence ID" value="KDQ18164.1"/>
    <property type="molecule type" value="Genomic_DNA"/>
</dbReference>
<name>A0A067MRE0_BOTB1</name>
<dbReference type="CDD" id="cd06661">
    <property type="entry name" value="GGCT_like"/>
    <property type="match status" value="1"/>
</dbReference>
<dbReference type="SUPFAM" id="SSF110857">
    <property type="entry name" value="Gamma-glutamyl cyclotransferase-like"/>
    <property type="match status" value="1"/>
</dbReference>